<dbReference type="SUPFAM" id="SSF53187">
    <property type="entry name" value="Zn-dependent exopeptidases"/>
    <property type="match status" value="1"/>
</dbReference>
<dbReference type="RefSeq" id="WP_067649801.1">
    <property type="nucleotide sequence ID" value="NZ_CP015249.1"/>
</dbReference>
<dbReference type="GO" id="GO:0004177">
    <property type="term" value="F:aminopeptidase activity"/>
    <property type="evidence" value="ECO:0007669"/>
    <property type="project" value="UniProtKB-KW"/>
</dbReference>
<dbReference type="PATRIC" id="fig|1300342.3.peg.3160"/>
<evidence type="ECO:0000313" key="10">
    <source>
        <dbReference type="EMBL" id="ANB19224.1"/>
    </source>
</evidence>
<dbReference type="KEGG" id="dko:I596_3235"/>
<feature type="chain" id="PRO_5007813811" evidence="8">
    <location>
        <begin position="21"/>
        <end position="572"/>
    </location>
</feature>
<dbReference type="AlphaFoldDB" id="A0A160DXG8"/>
<dbReference type="GO" id="GO:0006508">
    <property type="term" value="P:proteolysis"/>
    <property type="evidence" value="ECO:0007669"/>
    <property type="project" value="UniProtKB-KW"/>
</dbReference>
<keyword evidence="4 8" id="KW-0732">Signal</keyword>
<dbReference type="GO" id="GO:0008235">
    <property type="term" value="F:metalloexopeptidase activity"/>
    <property type="evidence" value="ECO:0007669"/>
    <property type="project" value="InterPro"/>
</dbReference>
<dbReference type="InterPro" id="IPR045175">
    <property type="entry name" value="M28_fam"/>
</dbReference>
<proteinExistence type="predicted"/>
<dbReference type="FunFam" id="3.40.630.10:FF:000088">
    <property type="entry name" value="Peptidase M20"/>
    <property type="match status" value="1"/>
</dbReference>
<reference evidence="10 11" key="1">
    <citation type="submission" date="2016-04" db="EMBL/GenBank/DDBJ databases">
        <title>Complete genome sequence of Dokdonella koreensis DS-123T.</title>
        <authorList>
            <person name="Kim J.F."/>
            <person name="Lee H."/>
            <person name="Kwak M.-J."/>
        </authorList>
    </citation>
    <scope>NUCLEOTIDE SEQUENCE [LARGE SCALE GENOMIC DNA]</scope>
    <source>
        <strain evidence="10 11">DS-123</strain>
    </source>
</reference>
<feature type="signal peptide" evidence="8">
    <location>
        <begin position="1"/>
        <end position="20"/>
    </location>
</feature>
<accession>A0A160DXG8</accession>
<dbReference type="InterPro" id="IPR007484">
    <property type="entry name" value="Peptidase_M28"/>
</dbReference>
<keyword evidence="3" id="KW-0479">Metal-binding</keyword>
<dbReference type="PROSITE" id="PS51257">
    <property type="entry name" value="PROKAR_LIPOPROTEIN"/>
    <property type="match status" value="1"/>
</dbReference>
<evidence type="ECO:0000256" key="3">
    <source>
        <dbReference type="ARBA" id="ARBA00022723"/>
    </source>
</evidence>
<dbReference type="OrthoDB" id="9778250at2"/>
<evidence type="ECO:0000256" key="6">
    <source>
        <dbReference type="ARBA" id="ARBA00022833"/>
    </source>
</evidence>
<keyword evidence="6" id="KW-0862">Zinc</keyword>
<dbReference type="Pfam" id="PF04389">
    <property type="entry name" value="Peptidase_M28"/>
    <property type="match status" value="1"/>
</dbReference>
<dbReference type="STRING" id="1300342.I596_3235"/>
<keyword evidence="1" id="KW-0031">Aminopeptidase</keyword>
<dbReference type="EMBL" id="CP015249">
    <property type="protein sequence ID" value="ANB19224.1"/>
    <property type="molecule type" value="Genomic_DNA"/>
</dbReference>
<dbReference type="Proteomes" id="UP000076830">
    <property type="component" value="Chromosome"/>
</dbReference>
<name>A0A160DXG8_9GAMM</name>
<gene>
    <name evidence="10" type="ORF">I596_3235</name>
</gene>
<keyword evidence="11" id="KW-1185">Reference proteome</keyword>
<evidence type="ECO:0000256" key="5">
    <source>
        <dbReference type="ARBA" id="ARBA00022801"/>
    </source>
</evidence>
<dbReference type="GO" id="GO:0046872">
    <property type="term" value="F:metal ion binding"/>
    <property type="evidence" value="ECO:0007669"/>
    <property type="project" value="UniProtKB-KW"/>
</dbReference>
<sequence length="572" mass="60734">MRPILPASAAASLLALGLVACQREQAPAPASTPATTAPAAAQPRQPVVPTAEGAWSPAITAEDFAARVQKLASDAFEGRKPGTVGERLTTAYLKDQFEQIGLKPGNNGSWFQTVPMVETTLVDADQVALDVKGSAGEARFAFGSDMVIGTLDGSLDVELKDSDVLFLGYGVDAPDQQWNDFDGVDVKGKTIVVLVNDPGWGSQDPDLFKGRALTYYGRWTYKFEEAARKGAAAALIVHEDAGAGYPWSVVQSGWSGPQQSLPASEDPAPRLKAAGWLTGDAARRLFAAAGKDFDALKKSADVRGFKPVDLGTTLSARFSNTVTRSSSENVLALLPGTTRADEVIVYTAHWDHLGKDEHLQGDQIYNGAIDNATGVAALLEIAEAFKHQQPAPQRSILFLAVTLEESGLLGSAYYAAHPAYPLAKTVANINIDALPIIGRSKDVNVIGLGQSELDAYVTEAAAAQNRTITGDASPEKGFFFRSDHVNFARGGVPALYASGGQDLVEGGSEAGAKAKADYTAHRYHKPADEYDPAWDLSGTIEDLQLLYAVGGKLAGESTYPQWKPGADFRRPE</sequence>
<evidence type="ECO:0000313" key="11">
    <source>
        <dbReference type="Proteomes" id="UP000076830"/>
    </source>
</evidence>
<dbReference type="PANTHER" id="PTHR12147">
    <property type="entry name" value="METALLOPEPTIDASE M28 FAMILY MEMBER"/>
    <property type="match status" value="1"/>
</dbReference>
<evidence type="ECO:0000256" key="7">
    <source>
        <dbReference type="SAM" id="MobiDB-lite"/>
    </source>
</evidence>
<evidence type="ECO:0000259" key="9">
    <source>
        <dbReference type="Pfam" id="PF04389"/>
    </source>
</evidence>
<keyword evidence="5" id="KW-0378">Hydrolase</keyword>
<dbReference type="Gene3D" id="3.40.630.10">
    <property type="entry name" value="Zn peptidases"/>
    <property type="match status" value="2"/>
</dbReference>
<feature type="domain" description="Peptidase M28" evidence="9">
    <location>
        <begin position="329"/>
        <end position="545"/>
    </location>
</feature>
<keyword evidence="2" id="KW-0645">Protease</keyword>
<evidence type="ECO:0000256" key="8">
    <source>
        <dbReference type="SAM" id="SignalP"/>
    </source>
</evidence>
<organism evidence="10 11">
    <name type="scientific">Dokdonella koreensis DS-123</name>
    <dbReference type="NCBI Taxonomy" id="1300342"/>
    <lineage>
        <taxon>Bacteria</taxon>
        <taxon>Pseudomonadati</taxon>
        <taxon>Pseudomonadota</taxon>
        <taxon>Gammaproteobacteria</taxon>
        <taxon>Lysobacterales</taxon>
        <taxon>Rhodanobacteraceae</taxon>
        <taxon>Dokdonella</taxon>
    </lineage>
</organism>
<protein>
    <submittedName>
        <fullName evidence="10">Peptidase</fullName>
    </submittedName>
</protein>
<evidence type="ECO:0000256" key="1">
    <source>
        <dbReference type="ARBA" id="ARBA00022438"/>
    </source>
</evidence>
<dbReference type="CDD" id="cd05660">
    <property type="entry name" value="M28_like_PA"/>
    <property type="match status" value="1"/>
</dbReference>
<dbReference type="PANTHER" id="PTHR12147:SF56">
    <property type="entry name" value="AMINOPEPTIDASE YDR415C-RELATED"/>
    <property type="match status" value="1"/>
</dbReference>
<evidence type="ECO:0000256" key="4">
    <source>
        <dbReference type="ARBA" id="ARBA00022729"/>
    </source>
</evidence>
<feature type="region of interest" description="Disordered" evidence="7">
    <location>
        <begin position="28"/>
        <end position="48"/>
    </location>
</feature>
<evidence type="ECO:0000256" key="2">
    <source>
        <dbReference type="ARBA" id="ARBA00022670"/>
    </source>
</evidence>